<reference evidence="2" key="1">
    <citation type="journal article" date="2016" name="Genome Announc.">
        <title>Draft Genome Sequences of Methanobrevibacter curvatus DSM11111, Methanobrevibacter cuticularis DSM11139, Methanobrevibacter filiformis DSM11501, and Methanobrevibacter oralis DSM7256.</title>
        <authorList>
            <person name="Poehlein A."/>
            <person name="Seedorf H."/>
        </authorList>
    </citation>
    <scope>NUCLEOTIDE SEQUENCE [LARGE SCALE GENOMIC DNA]</scope>
    <source>
        <strain evidence="2">DSM 7256 / JCM 30027 / ZR</strain>
    </source>
</reference>
<dbReference type="AlphaFoldDB" id="A0A165Z2R7"/>
<evidence type="ECO:0000313" key="2">
    <source>
        <dbReference type="Proteomes" id="UP000077428"/>
    </source>
</evidence>
<dbReference type="STRING" id="66851.MBORA_18930"/>
<dbReference type="PATRIC" id="fig|66851.6.peg.2077"/>
<organism evidence="1 2">
    <name type="scientific">Methanobrevibacter oralis</name>
    <dbReference type="NCBI Taxonomy" id="66851"/>
    <lineage>
        <taxon>Archaea</taxon>
        <taxon>Methanobacteriati</taxon>
        <taxon>Methanobacteriota</taxon>
        <taxon>Methanomada group</taxon>
        <taxon>Methanobacteria</taxon>
        <taxon>Methanobacteriales</taxon>
        <taxon>Methanobacteriaceae</taxon>
        <taxon>Methanobrevibacter</taxon>
    </lineage>
</organism>
<dbReference type="OrthoDB" id="77332at2157"/>
<comment type="caution">
    <text evidence="1">The sequence shown here is derived from an EMBL/GenBank/DDBJ whole genome shotgun (WGS) entry which is preliminary data.</text>
</comment>
<dbReference type="Proteomes" id="UP000077428">
    <property type="component" value="Unassembled WGS sequence"/>
</dbReference>
<proteinExistence type="predicted"/>
<gene>
    <name evidence="1" type="ORF">MBORA_18930</name>
</gene>
<dbReference type="RefSeq" id="WP_042691532.1">
    <property type="nucleotide sequence ID" value="NZ_CABMAB010000002.1"/>
</dbReference>
<protein>
    <submittedName>
        <fullName evidence="1">Uncharacterized protein</fullName>
    </submittedName>
</protein>
<keyword evidence="2" id="KW-1185">Reference proteome</keyword>
<evidence type="ECO:0000313" key="1">
    <source>
        <dbReference type="EMBL" id="KZX10178.1"/>
    </source>
</evidence>
<dbReference type="EMBL" id="LWMU01000125">
    <property type="protein sequence ID" value="KZX10178.1"/>
    <property type="molecule type" value="Genomic_DNA"/>
</dbReference>
<accession>A0A165Z2R7</accession>
<sequence>MSKEGFDLDKELEKISKNTYKSMKKFEMAFDAKINRLNQEIESLNRKQLKDFDDNKKLTSHYLNIDYSSSTIDRYREKLKKI</sequence>
<name>A0A165Z2R7_METOA</name>